<proteinExistence type="inferred from homology"/>
<dbReference type="Proteomes" id="UP000199589">
    <property type="component" value="Unassembled WGS sequence"/>
</dbReference>
<dbReference type="Pfam" id="PF00106">
    <property type="entry name" value="adh_short"/>
    <property type="match status" value="1"/>
</dbReference>
<dbReference type="Gene3D" id="3.40.50.720">
    <property type="entry name" value="NAD(P)-binding Rossmann-like Domain"/>
    <property type="match status" value="1"/>
</dbReference>
<evidence type="ECO:0000313" key="6">
    <source>
        <dbReference type="Proteomes" id="UP000199589"/>
    </source>
</evidence>
<organism evidence="5 6">
    <name type="scientific">Marinilactibacillus piezotolerans</name>
    <dbReference type="NCBI Taxonomy" id="258723"/>
    <lineage>
        <taxon>Bacteria</taxon>
        <taxon>Bacillati</taxon>
        <taxon>Bacillota</taxon>
        <taxon>Bacilli</taxon>
        <taxon>Lactobacillales</taxon>
        <taxon>Carnobacteriaceae</taxon>
        <taxon>Marinilactibacillus</taxon>
    </lineage>
</organism>
<dbReference type="InterPro" id="IPR036291">
    <property type="entry name" value="NAD(P)-bd_dom_sf"/>
</dbReference>
<dbReference type="PRINTS" id="PR00080">
    <property type="entry name" value="SDRFAMILY"/>
</dbReference>
<keyword evidence="6" id="KW-1185">Reference proteome</keyword>
<dbReference type="PANTHER" id="PTHR42879">
    <property type="entry name" value="3-OXOACYL-(ACYL-CARRIER-PROTEIN) REDUCTASE"/>
    <property type="match status" value="1"/>
</dbReference>
<reference evidence="6" key="1">
    <citation type="submission" date="2016-10" db="EMBL/GenBank/DDBJ databases">
        <authorList>
            <person name="Varghese N."/>
            <person name="Submissions S."/>
        </authorList>
    </citation>
    <scope>NUCLEOTIDE SEQUENCE [LARGE SCALE GENOMIC DNA]</scope>
    <source>
        <strain evidence="6">DSM 16108</strain>
    </source>
</reference>
<dbReference type="PROSITE" id="PS00061">
    <property type="entry name" value="ADH_SHORT"/>
    <property type="match status" value="1"/>
</dbReference>
<accession>A0A1I3X339</accession>
<evidence type="ECO:0000259" key="4">
    <source>
        <dbReference type="SMART" id="SM00822"/>
    </source>
</evidence>
<dbReference type="GO" id="GO:0016491">
    <property type="term" value="F:oxidoreductase activity"/>
    <property type="evidence" value="ECO:0007669"/>
    <property type="project" value="UniProtKB-KW"/>
</dbReference>
<comment type="similarity">
    <text evidence="1 3">Belongs to the short-chain dehydrogenases/reductases (SDR) family.</text>
</comment>
<name>A0A1I3X339_9LACT</name>
<dbReference type="EMBL" id="FOSJ01000012">
    <property type="protein sequence ID" value="SFK14125.1"/>
    <property type="molecule type" value="Genomic_DNA"/>
</dbReference>
<dbReference type="OrthoDB" id="9803333at2"/>
<dbReference type="GO" id="GO:0008206">
    <property type="term" value="P:bile acid metabolic process"/>
    <property type="evidence" value="ECO:0007669"/>
    <property type="project" value="UniProtKB-ARBA"/>
</dbReference>
<dbReference type="PANTHER" id="PTHR42879:SF2">
    <property type="entry name" value="3-OXOACYL-[ACYL-CARRIER-PROTEIN] REDUCTASE FABG"/>
    <property type="match status" value="1"/>
</dbReference>
<dbReference type="FunFam" id="3.40.50.720:FF:000084">
    <property type="entry name" value="Short-chain dehydrogenase reductase"/>
    <property type="match status" value="1"/>
</dbReference>
<dbReference type="InterPro" id="IPR050259">
    <property type="entry name" value="SDR"/>
</dbReference>
<dbReference type="CDD" id="cd05233">
    <property type="entry name" value="SDR_c"/>
    <property type="match status" value="1"/>
</dbReference>
<dbReference type="STRING" id="258723.GCA_900169305_02036"/>
<dbReference type="InterPro" id="IPR057326">
    <property type="entry name" value="KR_dom"/>
</dbReference>
<dbReference type="RefSeq" id="WP_091896608.1">
    <property type="nucleotide sequence ID" value="NZ_FOSJ01000012.1"/>
</dbReference>
<gene>
    <name evidence="5" type="ORF">SAMN04488569_10128</name>
</gene>
<evidence type="ECO:0000256" key="3">
    <source>
        <dbReference type="RuleBase" id="RU000363"/>
    </source>
</evidence>
<evidence type="ECO:0000313" key="5">
    <source>
        <dbReference type="EMBL" id="SFK14125.1"/>
    </source>
</evidence>
<sequence length="266" mass="28718">MSIFSSDVFKGQHALVTGATGGIGRETAKVLASMGADVTITGRKEQVLNELKEEIESKTPNAKVMRYVADLTDTSDRENLVQAAEDQFGAVSLLVNSAGMTGGGILEELTQEELERVMYLNHTVPILLTQRIYKTMKKDKKGSIVNVSSLSGIRGTYGGTAYTGSKFALNGFTQSFALEAIEHNVRVNGVCPGYVDTEMGRNGIRSKGEREGHSFDEQFKIESEKLPTGRITNAEEVANTIAYLLSDAAENIIGENIILSGGSVMR</sequence>
<dbReference type="PRINTS" id="PR00081">
    <property type="entry name" value="GDHRDH"/>
</dbReference>
<dbReference type="InterPro" id="IPR020904">
    <property type="entry name" value="Sc_DH/Rdtase_CS"/>
</dbReference>
<keyword evidence="2" id="KW-0560">Oxidoreductase</keyword>
<protein>
    <submittedName>
        <fullName evidence="5">3-oxoacyl-[acyl-carrier protein] reductase</fullName>
    </submittedName>
</protein>
<feature type="domain" description="Ketoreductase" evidence="4">
    <location>
        <begin position="12"/>
        <end position="198"/>
    </location>
</feature>
<dbReference type="AlphaFoldDB" id="A0A1I3X339"/>
<dbReference type="SMART" id="SM00822">
    <property type="entry name" value="PKS_KR"/>
    <property type="match status" value="1"/>
</dbReference>
<dbReference type="SUPFAM" id="SSF51735">
    <property type="entry name" value="NAD(P)-binding Rossmann-fold domains"/>
    <property type="match status" value="1"/>
</dbReference>
<dbReference type="InterPro" id="IPR002347">
    <property type="entry name" value="SDR_fam"/>
</dbReference>
<evidence type="ECO:0000256" key="2">
    <source>
        <dbReference type="ARBA" id="ARBA00023002"/>
    </source>
</evidence>
<evidence type="ECO:0000256" key="1">
    <source>
        <dbReference type="ARBA" id="ARBA00006484"/>
    </source>
</evidence>